<dbReference type="RefSeq" id="XP_031564186.1">
    <property type="nucleotide sequence ID" value="XM_031708326.1"/>
</dbReference>
<accession>A0A6P8I828</accession>
<evidence type="ECO:0000313" key="6">
    <source>
        <dbReference type="RefSeq" id="XP_031564189.1"/>
    </source>
</evidence>
<evidence type="ECO:0000313" key="13">
    <source>
        <dbReference type="RefSeq" id="XP_031564197.1"/>
    </source>
</evidence>
<proteinExistence type="predicted"/>
<dbReference type="RefSeq" id="XP_031564188.1">
    <property type="nucleotide sequence ID" value="XM_031708328.1"/>
</dbReference>
<evidence type="ECO:0000313" key="12">
    <source>
        <dbReference type="RefSeq" id="XP_031564196.1"/>
    </source>
</evidence>
<reference evidence="3 4" key="1">
    <citation type="submission" date="2025-04" db="UniProtKB">
        <authorList>
            <consortium name="RefSeq"/>
        </authorList>
    </citation>
    <scope>IDENTIFICATION</scope>
    <source>
        <tissue evidence="3 4">Tentacle</tissue>
    </source>
</reference>
<organism evidence="2 9">
    <name type="scientific">Actinia tenebrosa</name>
    <name type="common">Australian red waratah sea anemone</name>
    <dbReference type="NCBI Taxonomy" id="6105"/>
    <lineage>
        <taxon>Eukaryota</taxon>
        <taxon>Metazoa</taxon>
        <taxon>Cnidaria</taxon>
        <taxon>Anthozoa</taxon>
        <taxon>Hexacorallia</taxon>
        <taxon>Actiniaria</taxon>
        <taxon>Actiniidae</taxon>
        <taxon>Actinia</taxon>
    </lineage>
</organism>
<evidence type="ECO:0000313" key="4">
    <source>
        <dbReference type="RefSeq" id="XP_031564187.1"/>
    </source>
</evidence>
<dbReference type="RefSeq" id="XP_031564190.1">
    <property type="nucleotide sequence ID" value="XM_031708330.1"/>
</dbReference>
<dbReference type="KEGG" id="aten:116299638"/>
<feature type="compositionally biased region" description="Basic and acidic residues" evidence="1">
    <location>
        <begin position="157"/>
        <end position="181"/>
    </location>
</feature>
<gene>
    <name evidence="3 4 5 6 7 8 9 10 11 12 13 14" type="primary">LOC116299638</name>
</gene>
<dbReference type="RefSeq" id="XP_031564194.1">
    <property type="nucleotide sequence ID" value="XM_031708334.1"/>
</dbReference>
<evidence type="ECO:0000313" key="9">
    <source>
        <dbReference type="RefSeq" id="XP_031564193.1"/>
    </source>
</evidence>
<evidence type="ECO:0000313" key="11">
    <source>
        <dbReference type="RefSeq" id="XP_031564195.1"/>
    </source>
</evidence>
<dbReference type="RefSeq" id="XP_031564198.1">
    <property type="nucleotide sequence ID" value="XM_031708338.1"/>
</dbReference>
<feature type="region of interest" description="Disordered" evidence="1">
    <location>
        <begin position="56"/>
        <end position="192"/>
    </location>
</feature>
<protein>
    <submittedName>
        <fullName evidence="3 4">Uncharacterized protein LOC116299638</fullName>
    </submittedName>
</protein>
<dbReference type="RefSeq" id="XP_031564196.1">
    <property type="nucleotide sequence ID" value="XM_031708336.1"/>
</dbReference>
<dbReference type="GeneID" id="116299638"/>
<dbReference type="RefSeq" id="XP_031564193.1">
    <property type="nucleotide sequence ID" value="XM_031708333.1"/>
</dbReference>
<evidence type="ECO:0000256" key="1">
    <source>
        <dbReference type="SAM" id="MobiDB-lite"/>
    </source>
</evidence>
<name>A0A6P8I828_ACTTE</name>
<evidence type="ECO:0000313" key="2">
    <source>
        <dbReference type="Proteomes" id="UP000515163"/>
    </source>
</evidence>
<evidence type="ECO:0000313" key="7">
    <source>
        <dbReference type="RefSeq" id="XP_031564190.1"/>
    </source>
</evidence>
<evidence type="ECO:0000313" key="8">
    <source>
        <dbReference type="RefSeq" id="XP_031564191.1"/>
    </source>
</evidence>
<evidence type="ECO:0000313" key="5">
    <source>
        <dbReference type="RefSeq" id="XP_031564188.1"/>
    </source>
</evidence>
<dbReference type="RefSeq" id="XP_031564191.1">
    <property type="nucleotide sequence ID" value="XM_031708331.1"/>
</dbReference>
<dbReference type="AlphaFoldDB" id="A0A6P8I828"/>
<dbReference type="RefSeq" id="XP_031564197.1">
    <property type="nucleotide sequence ID" value="XM_031708337.1"/>
</dbReference>
<dbReference type="Proteomes" id="UP000515163">
    <property type="component" value="Unplaced"/>
</dbReference>
<evidence type="ECO:0000313" key="14">
    <source>
        <dbReference type="RefSeq" id="XP_031564198.1"/>
    </source>
</evidence>
<evidence type="ECO:0000313" key="3">
    <source>
        <dbReference type="RefSeq" id="XP_031564186.1"/>
    </source>
</evidence>
<keyword evidence="2" id="KW-1185">Reference proteome</keyword>
<dbReference type="RefSeq" id="XP_031564187.1">
    <property type="nucleotide sequence ID" value="XM_031708327.1"/>
</dbReference>
<dbReference type="OrthoDB" id="5961311at2759"/>
<dbReference type="RefSeq" id="XP_031564189.1">
    <property type="nucleotide sequence ID" value="XM_031708329.1"/>
</dbReference>
<sequence length="220" mass="25128">MEDTSERKFPPRSKFNDEEATAVLRLIIEQEKLLKNANTRPLLNISANRLQRLPPLNAKRSESLDENELENVRTRKPSGHREPGSEIFLKPTLLKGKDSRSLSDNVSLPGKPRRVPDIYSTPKIVKPHRDRERPKGSYGRNNALRKDINNELTPLENHSDERQLETEVQRSESNGCHKDATETEDNTFSPIHNGYISDHGLYERPNCPAPAQYSPPSYIN</sequence>
<dbReference type="RefSeq" id="XP_031564195.1">
    <property type="nucleotide sequence ID" value="XM_031708335.1"/>
</dbReference>
<evidence type="ECO:0000313" key="10">
    <source>
        <dbReference type="RefSeq" id="XP_031564194.1"/>
    </source>
</evidence>